<reference evidence="1 2" key="1">
    <citation type="submission" date="2016-08" db="EMBL/GenBank/DDBJ databases">
        <authorList>
            <person name="Seilhamer J.J."/>
        </authorList>
    </citation>
    <scope>NUCLEOTIDE SEQUENCE [LARGE SCALE GENOMIC DNA]</scope>
    <source>
        <strain evidence="1 2">KT-27</strain>
    </source>
</reference>
<accession>A0A2S3WBL9</accession>
<name>A0A2S3WBL9_PSEPU</name>
<proteinExistence type="predicted"/>
<evidence type="ECO:0000313" key="1">
    <source>
        <dbReference type="EMBL" id="POF88339.1"/>
    </source>
</evidence>
<dbReference type="RefSeq" id="WP_103436531.1">
    <property type="nucleotide sequence ID" value="NZ_MIND01000018.1"/>
</dbReference>
<organism evidence="1 2">
    <name type="scientific">Pseudomonas putida</name>
    <name type="common">Arthrobacter siderocapsulatus</name>
    <dbReference type="NCBI Taxonomy" id="303"/>
    <lineage>
        <taxon>Bacteria</taxon>
        <taxon>Pseudomonadati</taxon>
        <taxon>Pseudomonadota</taxon>
        <taxon>Gammaproteobacteria</taxon>
        <taxon>Pseudomonadales</taxon>
        <taxon>Pseudomonadaceae</taxon>
        <taxon>Pseudomonas</taxon>
    </lineage>
</organism>
<dbReference type="EMBL" id="MIND01000018">
    <property type="protein sequence ID" value="POF88339.1"/>
    <property type="molecule type" value="Genomic_DNA"/>
</dbReference>
<comment type="caution">
    <text evidence="1">The sequence shown here is derived from an EMBL/GenBank/DDBJ whole genome shotgun (WGS) entry which is preliminary data.</text>
</comment>
<evidence type="ECO:0000313" key="2">
    <source>
        <dbReference type="Proteomes" id="UP000237194"/>
    </source>
</evidence>
<protein>
    <submittedName>
        <fullName evidence="1">Uncharacterized protein</fullName>
    </submittedName>
</protein>
<dbReference type="Proteomes" id="UP000237194">
    <property type="component" value="Unassembled WGS sequence"/>
</dbReference>
<dbReference type="AlphaFoldDB" id="A0A2S3WBL9"/>
<reference evidence="1 2" key="2">
    <citation type="submission" date="2018-03" db="EMBL/GenBank/DDBJ databases">
        <title>Draft genome of Pseudomonas putida strain KT-27.</title>
        <authorList>
            <person name="Yoshizawa S."/>
            <person name="Khan N.H."/>
            <person name="Nishimura M."/>
            <person name="Chiura H.X."/>
            <person name="Ogura Y."/>
            <person name="Hayashi T."/>
            <person name="Kogure K."/>
        </authorList>
    </citation>
    <scope>NUCLEOTIDE SEQUENCE [LARGE SCALE GENOMIC DNA]</scope>
    <source>
        <strain evidence="1 2">KT-27</strain>
    </source>
</reference>
<gene>
    <name evidence="1" type="ORF">BGP80_10330</name>
</gene>
<sequence length="158" mass="17652">MFRSHQADMAGIPGMFGDGLMHWHCVSRALATHWYHVSVQRFLDGQLRNCVEMPNDEARLVELLLAQDESLVVREVQAVTPGWMNKGGSWKMEKLLSVSMGFSKEEVPVSILEVEGGDVYIDTHERGLTVESLTGVKELYRSRCSRPIAAAGLEGHQL</sequence>